<feature type="domain" description="Tf2-1-like SH3-like" evidence="1">
    <location>
        <begin position="54"/>
        <end position="113"/>
    </location>
</feature>
<keyword evidence="2" id="KW-0695">RNA-directed DNA polymerase</keyword>
<sequence>MLTPSNVPMDVPKADDLAAQMELQWKEIKSAVWQSKSQMIAREEGSPLEFEIGEEAWLDAKNLKLKTLSPKLTNQKVGPFKVSEKISDQAYRLELPPSMQVHNVFYMGLLSKVRRDDKRTFKNRLLPVTIDGEEEYEVEGITDMEKQDGK</sequence>
<dbReference type="Proteomes" id="UP000614334">
    <property type="component" value="Unassembled WGS sequence"/>
</dbReference>
<dbReference type="Pfam" id="PF24626">
    <property type="entry name" value="SH3_Tf2-1"/>
    <property type="match status" value="1"/>
</dbReference>
<dbReference type="PANTHER" id="PTHR46148">
    <property type="entry name" value="CHROMO DOMAIN-CONTAINING PROTEIN"/>
    <property type="match status" value="1"/>
</dbReference>
<keyword evidence="2" id="KW-0548">Nucleotidyltransferase</keyword>
<keyword evidence="2" id="KW-0808">Transferase</keyword>
<proteinExistence type="predicted"/>
<evidence type="ECO:0000259" key="1">
    <source>
        <dbReference type="Pfam" id="PF24626"/>
    </source>
</evidence>
<reference evidence="2" key="1">
    <citation type="submission" date="2020-09" db="EMBL/GenBank/DDBJ databases">
        <title>Comparative genome analyses of four rice-infecting Rhizoctonia solani isolates reveal extensive enrichment of homogalacturonan modification genes.</title>
        <authorList>
            <person name="Lee D.-Y."/>
            <person name="Jeon J."/>
            <person name="Kim K.-T."/>
            <person name="Cheong K."/>
            <person name="Song H."/>
            <person name="Choi G."/>
            <person name="Ko J."/>
            <person name="Opiyo S.O."/>
            <person name="Zuo S."/>
            <person name="Madhav S."/>
            <person name="Lee Y.-H."/>
            <person name="Wang G.-L."/>
        </authorList>
    </citation>
    <scope>NUCLEOTIDE SEQUENCE</scope>
    <source>
        <strain evidence="2">AG1-IA B2</strain>
    </source>
</reference>
<evidence type="ECO:0000313" key="3">
    <source>
        <dbReference type="Proteomes" id="UP000614334"/>
    </source>
</evidence>
<gene>
    <name evidence="2" type="ORF">RHS01_06505</name>
</gene>
<dbReference type="AlphaFoldDB" id="A0A8H7IEA2"/>
<dbReference type="InterPro" id="IPR056924">
    <property type="entry name" value="SH3_Tf2-1"/>
</dbReference>
<dbReference type="GO" id="GO:0003964">
    <property type="term" value="F:RNA-directed DNA polymerase activity"/>
    <property type="evidence" value="ECO:0007669"/>
    <property type="project" value="UniProtKB-KW"/>
</dbReference>
<dbReference type="PANTHER" id="PTHR46148:SF52">
    <property type="entry name" value="OS04G0603800 PROTEIN"/>
    <property type="match status" value="1"/>
</dbReference>
<evidence type="ECO:0000313" key="2">
    <source>
        <dbReference type="EMBL" id="KAF8753791.1"/>
    </source>
</evidence>
<name>A0A8H7IEA2_9AGAM</name>
<accession>A0A8H7IEA2</accession>
<comment type="caution">
    <text evidence="2">The sequence shown here is derived from an EMBL/GenBank/DDBJ whole genome shotgun (WGS) entry which is preliminary data.</text>
</comment>
<organism evidence="2 3">
    <name type="scientific">Rhizoctonia solani</name>
    <dbReference type="NCBI Taxonomy" id="456999"/>
    <lineage>
        <taxon>Eukaryota</taxon>
        <taxon>Fungi</taxon>
        <taxon>Dikarya</taxon>
        <taxon>Basidiomycota</taxon>
        <taxon>Agaricomycotina</taxon>
        <taxon>Agaricomycetes</taxon>
        <taxon>Cantharellales</taxon>
        <taxon>Ceratobasidiaceae</taxon>
        <taxon>Rhizoctonia</taxon>
    </lineage>
</organism>
<protein>
    <submittedName>
        <fullName evidence="2">Reverse transcriptase</fullName>
    </submittedName>
</protein>
<dbReference type="EMBL" id="JACYCF010000012">
    <property type="protein sequence ID" value="KAF8753791.1"/>
    <property type="molecule type" value="Genomic_DNA"/>
</dbReference>